<feature type="chain" id="PRO_5038071099" description="Alpha/beta hydrolase" evidence="1">
    <location>
        <begin position="23"/>
        <end position="298"/>
    </location>
</feature>
<dbReference type="RefSeq" id="WP_198875849.1">
    <property type="nucleotide sequence ID" value="NZ_JAEKMH010000002.1"/>
</dbReference>
<evidence type="ECO:0000313" key="2">
    <source>
        <dbReference type="EMBL" id="MBJ3784609.1"/>
    </source>
</evidence>
<gene>
    <name evidence="2" type="ORF">JEQ47_07760</name>
</gene>
<dbReference type="SUPFAM" id="SSF53474">
    <property type="entry name" value="alpha/beta-Hydrolases"/>
    <property type="match status" value="1"/>
</dbReference>
<dbReference type="GO" id="GO:0052689">
    <property type="term" value="F:carboxylic ester hydrolase activity"/>
    <property type="evidence" value="ECO:0007669"/>
    <property type="project" value="TreeGrafter"/>
</dbReference>
<dbReference type="AlphaFoldDB" id="A0A934MQQ7"/>
<dbReference type="PANTHER" id="PTHR43265">
    <property type="entry name" value="ESTERASE ESTD"/>
    <property type="match status" value="1"/>
</dbReference>
<dbReference type="EMBL" id="JAEKMH010000002">
    <property type="protein sequence ID" value="MBJ3784609.1"/>
    <property type="molecule type" value="Genomic_DNA"/>
</dbReference>
<feature type="signal peptide" evidence="1">
    <location>
        <begin position="1"/>
        <end position="22"/>
    </location>
</feature>
<proteinExistence type="predicted"/>
<name>A0A934MQQ7_9HYPH</name>
<organism evidence="2 3">
    <name type="scientific">Devosia sediminis</name>
    <dbReference type="NCBI Taxonomy" id="2798801"/>
    <lineage>
        <taxon>Bacteria</taxon>
        <taxon>Pseudomonadati</taxon>
        <taxon>Pseudomonadota</taxon>
        <taxon>Alphaproteobacteria</taxon>
        <taxon>Hyphomicrobiales</taxon>
        <taxon>Devosiaceae</taxon>
        <taxon>Devosia</taxon>
    </lineage>
</organism>
<sequence length="298" mass="31066">MRFLTGAVAMTLAFITATTAMAETLLRGDGSPIHYHFDRPDGPVEGLILIAQGSGCAAAADNASLAAVRDAFAGYAAVTVEKSGVTPEAGIVDGFADCPAAFHETYTLTQRVEDYRTVLAHVRQDEELAGPKLVLFGGSEGGLAVAQLAATEEPYATIILSSATGMTLEEIILMTLPPEGQVAVSAGFDAARADPEGSAIFAGSSHRFWADILDQRALDAMLISTAPFLLIQGGLDTSSPPAASRPTLDAYAKAGACGLTYWEFPGLDHGMLTPAGKSRLDDVLSLAAQWVEQPMTSC</sequence>
<evidence type="ECO:0008006" key="4">
    <source>
        <dbReference type="Google" id="ProtNLM"/>
    </source>
</evidence>
<dbReference type="PANTHER" id="PTHR43265:SF1">
    <property type="entry name" value="ESTERASE ESTD"/>
    <property type="match status" value="1"/>
</dbReference>
<reference evidence="2" key="1">
    <citation type="submission" date="2020-12" db="EMBL/GenBank/DDBJ databases">
        <title>Devosia sp. MSA67 isolated from Mo River.</title>
        <authorList>
            <person name="Ma F."/>
            <person name="Zi Z."/>
        </authorList>
    </citation>
    <scope>NUCLEOTIDE SEQUENCE</scope>
    <source>
        <strain evidence="2">MSA67</strain>
    </source>
</reference>
<dbReference type="InterPro" id="IPR029058">
    <property type="entry name" value="AB_hydrolase_fold"/>
</dbReference>
<dbReference type="Proteomes" id="UP000602124">
    <property type="component" value="Unassembled WGS sequence"/>
</dbReference>
<keyword evidence="1" id="KW-0732">Signal</keyword>
<evidence type="ECO:0000313" key="3">
    <source>
        <dbReference type="Proteomes" id="UP000602124"/>
    </source>
</evidence>
<accession>A0A934MQQ7</accession>
<comment type="caution">
    <text evidence="2">The sequence shown here is derived from an EMBL/GenBank/DDBJ whole genome shotgun (WGS) entry which is preliminary data.</text>
</comment>
<evidence type="ECO:0000256" key="1">
    <source>
        <dbReference type="SAM" id="SignalP"/>
    </source>
</evidence>
<dbReference type="Gene3D" id="3.40.50.1820">
    <property type="entry name" value="alpha/beta hydrolase"/>
    <property type="match status" value="1"/>
</dbReference>
<dbReference type="InterPro" id="IPR053145">
    <property type="entry name" value="AB_hydrolase_Est10"/>
</dbReference>
<protein>
    <recommendedName>
        <fullName evidence="4">Alpha/beta hydrolase</fullName>
    </recommendedName>
</protein>
<keyword evidence="3" id="KW-1185">Reference proteome</keyword>